<gene>
    <name evidence="8" type="ORF">SAMN05421753_12546</name>
</gene>
<organism evidence="8 9">
    <name type="scientific">Planctomicrobium piriforme</name>
    <dbReference type="NCBI Taxonomy" id="1576369"/>
    <lineage>
        <taxon>Bacteria</taxon>
        <taxon>Pseudomonadati</taxon>
        <taxon>Planctomycetota</taxon>
        <taxon>Planctomycetia</taxon>
        <taxon>Planctomycetales</taxon>
        <taxon>Planctomycetaceae</taxon>
        <taxon>Planctomicrobium</taxon>
    </lineage>
</organism>
<feature type="short sequence motif" description="DGA/G" evidence="4">
    <location>
        <begin position="249"/>
        <end position="251"/>
    </location>
</feature>
<feature type="signal peptide" evidence="6">
    <location>
        <begin position="1"/>
        <end position="27"/>
    </location>
</feature>
<feature type="region of interest" description="Disordered" evidence="5">
    <location>
        <begin position="385"/>
        <end position="413"/>
    </location>
</feature>
<dbReference type="InterPro" id="IPR016035">
    <property type="entry name" value="Acyl_Trfase/lysoPLipase"/>
</dbReference>
<reference evidence="9" key="1">
    <citation type="submission" date="2016-10" db="EMBL/GenBank/DDBJ databases">
        <authorList>
            <person name="Varghese N."/>
            <person name="Submissions S."/>
        </authorList>
    </citation>
    <scope>NUCLEOTIDE SEQUENCE [LARGE SCALE GENOMIC DNA]</scope>
    <source>
        <strain evidence="9">DSM 26348</strain>
    </source>
</reference>
<evidence type="ECO:0000256" key="2">
    <source>
        <dbReference type="ARBA" id="ARBA00022963"/>
    </source>
</evidence>
<evidence type="ECO:0000313" key="8">
    <source>
        <dbReference type="EMBL" id="SFJ61108.1"/>
    </source>
</evidence>
<dbReference type="AlphaFoldDB" id="A0A1I3SQR3"/>
<dbReference type="OrthoDB" id="213032at2"/>
<proteinExistence type="predicted"/>
<dbReference type="Gene3D" id="3.40.1090.10">
    <property type="entry name" value="Cytosolic phospholipase A2 catalytic domain"/>
    <property type="match status" value="1"/>
</dbReference>
<accession>A0A1I3SQR3</accession>
<sequence length="413" mass="45760">MGRLSSRLRWPLITLQMFLQVCLNSCAMERALHTPPPNVPLVDLTREDSPSDIEQTRYVPDRTPDGKNLLVLSGGGMNGAYTAGYLIGWTESGERPQFDVVTGVSTGALIAPFAFLGSKYDDELKRNYTTITSDDIYRKRLPVSLLWSDSVADPAPLKRGIEADMTPELLEEIAEAHRAGRRLYVGTTNLQTKRLVVWDIGAIACGDKPDRVELVRQILLASCSVPGFFPPVGIKVDVDGKPYTEWHVDGGVTASPFLLPEMVGIDESEEHRPDSRQNQSVYVIISGKLEPTIRPLEHGWLRISTESLEGLLQSRFRDDLMRVYMVTKSAGARFHLTAVPQALELEASSLTFDRKCMEHLFAVGRTAAGSSDPWQFVPPLVDDAVHPQPRRGNDFKTLPPPVKTAASQSPIMR</sequence>
<dbReference type="PROSITE" id="PS51635">
    <property type="entry name" value="PNPLA"/>
    <property type="match status" value="1"/>
</dbReference>
<dbReference type="RefSeq" id="WP_092056827.1">
    <property type="nucleotide sequence ID" value="NZ_FOQD01000025.1"/>
</dbReference>
<dbReference type="PANTHER" id="PTHR14226">
    <property type="entry name" value="NEUROPATHY TARGET ESTERASE/SWISS CHEESE D.MELANOGASTER"/>
    <property type="match status" value="1"/>
</dbReference>
<dbReference type="PANTHER" id="PTHR14226:SF74">
    <property type="entry name" value="BLR4684 PROTEIN"/>
    <property type="match status" value="1"/>
</dbReference>
<feature type="active site" description="Nucleophile" evidence="4">
    <location>
        <position position="105"/>
    </location>
</feature>
<dbReference type="InterPro" id="IPR002641">
    <property type="entry name" value="PNPLA_dom"/>
</dbReference>
<name>A0A1I3SQR3_9PLAN</name>
<feature type="domain" description="PNPLA" evidence="7">
    <location>
        <begin position="70"/>
        <end position="263"/>
    </location>
</feature>
<keyword evidence="1 4" id="KW-0378">Hydrolase</keyword>
<dbReference type="STRING" id="1576369.SAMN05421753_12546"/>
<dbReference type="Proteomes" id="UP000199518">
    <property type="component" value="Unassembled WGS sequence"/>
</dbReference>
<keyword evidence="9" id="KW-1185">Reference proteome</keyword>
<dbReference type="GO" id="GO:0016787">
    <property type="term" value="F:hydrolase activity"/>
    <property type="evidence" value="ECO:0007669"/>
    <property type="project" value="UniProtKB-UniRule"/>
</dbReference>
<keyword evidence="6" id="KW-0732">Signal</keyword>
<evidence type="ECO:0000256" key="1">
    <source>
        <dbReference type="ARBA" id="ARBA00022801"/>
    </source>
</evidence>
<dbReference type="GO" id="GO:0016042">
    <property type="term" value="P:lipid catabolic process"/>
    <property type="evidence" value="ECO:0007669"/>
    <property type="project" value="UniProtKB-UniRule"/>
</dbReference>
<keyword evidence="2 4" id="KW-0442">Lipid degradation</keyword>
<feature type="chain" id="PRO_5011487370" evidence="6">
    <location>
        <begin position="28"/>
        <end position="413"/>
    </location>
</feature>
<feature type="short sequence motif" description="GXSXG" evidence="4">
    <location>
        <begin position="103"/>
        <end position="107"/>
    </location>
</feature>
<dbReference type="SUPFAM" id="SSF52151">
    <property type="entry name" value="FabD/lysophospholipase-like"/>
    <property type="match status" value="1"/>
</dbReference>
<evidence type="ECO:0000256" key="3">
    <source>
        <dbReference type="ARBA" id="ARBA00023098"/>
    </source>
</evidence>
<evidence type="ECO:0000256" key="4">
    <source>
        <dbReference type="PROSITE-ProRule" id="PRU01161"/>
    </source>
</evidence>
<feature type="short sequence motif" description="GXGXXG" evidence="4">
    <location>
        <begin position="74"/>
        <end position="79"/>
    </location>
</feature>
<protein>
    <submittedName>
        <fullName evidence="8">Patatin-like phospholipase</fullName>
    </submittedName>
</protein>
<evidence type="ECO:0000259" key="7">
    <source>
        <dbReference type="PROSITE" id="PS51635"/>
    </source>
</evidence>
<evidence type="ECO:0000256" key="5">
    <source>
        <dbReference type="SAM" id="MobiDB-lite"/>
    </source>
</evidence>
<feature type="active site" description="Proton acceptor" evidence="4">
    <location>
        <position position="249"/>
    </location>
</feature>
<dbReference type="Pfam" id="PF01734">
    <property type="entry name" value="Patatin"/>
    <property type="match status" value="1"/>
</dbReference>
<dbReference type="EMBL" id="FOQD01000025">
    <property type="protein sequence ID" value="SFJ61108.1"/>
    <property type="molecule type" value="Genomic_DNA"/>
</dbReference>
<dbReference type="InterPro" id="IPR050301">
    <property type="entry name" value="NTE"/>
</dbReference>
<evidence type="ECO:0000256" key="6">
    <source>
        <dbReference type="SAM" id="SignalP"/>
    </source>
</evidence>
<keyword evidence="3 4" id="KW-0443">Lipid metabolism</keyword>
<evidence type="ECO:0000313" key="9">
    <source>
        <dbReference type="Proteomes" id="UP000199518"/>
    </source>
</evidence>